<feature type="transmembrane region" description="Helical" evidence="7">
    <location>
        <begin position="454"/>
        <end position="474"/>
    </location>
</feature>
<protein>
    <submittedName>
        <fullName evidence="8">Putative uridine permease protein</fullName>
    </submittedName>
</protein>
<dbReference type="AlphaFoldDB" id="R8BUY4"/>
<gene>
    <name evidence="8" type="ORF">UCRPA7_1331</name>
</gene>
<evidence type="ECO:0000256" key="4">
    <source>
        <dbReference type="ARBA" id="ARBA00022989"/>
    </source>
</evidence>
<dbReference type="Proteomes" id="UP000014074">
    <property type="component" value="Unassembled WGS sequence"/>
</dbReference>
<evidence type="ECO:0000256" key="2">
    <source>
        <dbReference type="ARBA" id="ARBA00008974"/>
    </source>
</evidence>
<dbReference type="OrthoDB" id="2018619at2759"/>
<dbReference type="PANTHER" id="PTHR30618">
    <property type="entry name" value="NCS1 FAMILY PURINE/PYRIMIDINE TRANSPORTER"/>
    <property type="match status" value="1"/>
</dbReference>
<keyword evidence="9" id="KW-1185">Reference proteome</keyword>
<feature type="transmembrane region" description="Helical" evidence="7">
    <location>
        <begin position="376"/>
        <end position="393"/>
    </location>
</feature>
<dbReference type="HOGENOM" id="CLU_021555_2_0_1"/>
<feature type="transmembrane region" description="Helical" evidence="7">
    <location>
        <begin position="399"/>
        <end position="424"/>
    </location>
</feature>
<comment type="similarity">
    <text evidence="2">Belongs to the purine-cytosine permease (2.A.39) family.</text>
</comment>
<proteinExistence type="inferred from homology"/>
<feature type="compositionally biased region" description="Basic and acidic residues" evidence="6">
    <location>
        <begin position="545"/>
        <end position="561"/>
    </location>
</feature>
<dbReference type="RefSeq" id="XP_007912104.1">
    <property type="nucleotide sequence ID" value="XM_007913913.1"/>
</dbReference>
<dbReference type="Pfam" id="PF02133">
    <property type="entry name" value="Transp_cyt_pur"/>
    <property type="match status" value="1"/>
</dbReference>
<dbReference type="KEGG" id="tmn:UCRPA7_1331"/>
<name>R8BUY4_PHAM7</name>
<dbReference type="Gene3D" id="1.10.4160.10">
    <property type="entry name" value="Hydantoin permease"/>
    <property type="match status" value="1"/>
</dbReference>
<evidence type="ECO:0000256" key="1">
    <source>
        <dbReference type="ARBA" id="ARBA00004141"/>
    </source>
</evidence>
<keyword evidence="4 7" id="KW-1133">Transmembrane helix</keyword>
<dbReference type="GO" id="GO:0015205">
    <property type="term" value="F:nucleobase transmembrane transporter activity"/>
    <property type="evidence" value="ECO:0007669"/>
    <property type="project" value="TreeGrafter"/>
</dbReference>
<feature type="transmembrane region" description="Helical" evidence="7">
    <location>
        <begin position="205"/>
        <end position="224"/>
    </location>
</feature>
<keyword evidence="3 7" id="KW-0812">Transmembrane</keyword>
<accession>R8BUY4</accession>
<dbReference type="eggNOG" id="KOG2466">
    <property type="taxonomic scope" value="Eukaryota"/>
</dbReference>
<reference evidence="9" key="1">
    <citation type="journal article" date="2013" name="Genome Announc.">
        <title>Draft genome sequence of the ascomycete Phaeoacremonium aleophilum strain UCR-PA7, a causal agent of the esca disease complex in grapevines.</title>
        <authorList>
            <person name="Blanco-Ulate B."/>
            <person name="Rolshausen P."/>
            <person name="Cantu D."/>
        </authorList>
    </citation>
    <scope>NUCLEOTIDE SEQUENCE [LARGE SCALE GENOMIC DNA]</scope>
    <source>
        <strain evidence="9">UCR-PA7</strain>
    </source>
</reference>
<dbReference type="InterPro" id="IPR001248">
    <property type="entry name" value="Pur-cyt_permease"/>
</dbReference>
<dbReference type="InterPro" id="IPR045225">
    <property type="entry name" value="Uracil/uridine/allantoin_perm"/>
</dbReference>
<keyword evidence="5 7" id="KW-0472">Membrane</keyword>
<evidence type="ECO:0000313" key="9">
    <source>
        <dbReference type="Proteomes" id="UP000014074"/>
    </source>
</evidence>
<feature type="transmembrane region" description="Helical" evidence="7">
    <location>
        <begin position="486"/>
        <end position="505"/>
    </location>
</feature>
<feature type="transmembrane region" description="Helical" evidence="7">
    <location>
        <begin position="284"/>
        <end position="314"/>
    </location>
</feature>
<evidence type="ECO:0000256" key="6">
    <source>
        <dbReference type="SAM" id="MobiDB-lite"/>
    </source>
</evidence>
<comment type="subcellular location">
    <subcellularLocation>
        <location evidence="1">Membrane</location>
        <topology evidence="1">Multi-pass membrane protein</topology>
    </subcellularLocation>
</comment>
<dbReference type="GeneID" id="19321469"/>
<dbReference type="PANTHER" id="PTHR30618:SF1">
    <property type="entry name" value="URIDINE PERMEASE"/>
    <property type="match status" value="1"/>
</dbReference>
<sequence>MASSSAFHRLVHRLETKEYRAARAKEHNQWLDNDDLRPVPVKDRTYGWQDYFWFWLSANATPASFYGVNAALAAGLSLWEALAVQLGGQIMIATVFCFNGRAGAVYHIPYPSIARASFGVWGAYWPVVNRVVMTLVWTGVNAVQGGQCAYVLLHSLFPSIARIPDVFPPGMSALNSGGMIGFMFFWVITTCLLHIKIPKLKPYMYTKLVLFFACAIALLAWALAQAGGIGPVARQGSTISGSTKSWAVAQYVFIYCANGATYATNAADFLRYAKKPKDAFWPQLIGFPLSTFIIGLIGNLIVSSSVITQGELVWNPVDLMDMMLTKNYSSGTRAGVFFISLGFLISSVISSIFENSIPAGNDLAALWPRFITIRRGFYIAAVISYAMCPWYILGSASSFVAWLASYQIFLSSITGVLLCQYYVVSRGQFIIPDLFTSAKSGAYHYSKGWNYRAYIAYLIGIIPNFYGFLGVFGVDITTPARRMYFFAYPMGLVLSFFSYWALNIIDPPKAYQVRGEWREPADYFETDVEEQRTVVEALDTGSNDGKTDGKEGVTEKDGAST</sequence>
<feature type="transmembrane region" description="Helical" evidence="7">
    <location>
        <begin position="334"/>
        <end position="355"/>
    </location>
</feature>
<evidence type="ECO:0000256" key="7">
    <source>
        <dbReference type="SAM" id="Phobius"/>
    </source>
</evidence>
<evidence type="ECO:0000256" key="3">
    <source>
        <dbReference type="ARBA" id="ARBA00022692"/>
    </source>
</evidence>
<feature type="region of interest" description="Disordered" evidence="6">
    <location>
        <begin position="537"/>
        <end position="561"/>
    </location>
</feature>
<feature type="transmembrane region" description="Helical" evidence="7">
    <location>
        <begin position="244"/>
        <end position="263"/>
    </location>
</feature>
<dbReference type="GO" id="GO:0005886">
    <property type="term" value="C:plasma membrane"/>
    <property type="evidence" value="ECO:0007669"/>
    <property type="project" value="TreeGrafter"/>
</dbReference>
<feature type="transmembrane region" description="Helical" evidence="7">
    <location>
        <begin position="173"/>
        <end position="193"/>
    </location>
</feature>
<evidence type="ECO:0000256" key="5">
    <source>
        <dbReference type="ARBA" id="ARBA00023136"/>
    </source>
</evidence>
<dbReference type="EMBL" id="KB932855">
    <property type="protein sequence ID" value="EOO03181.1"/>
    <property type="molecule type" value="Genomic_DNA"/>
</dbReference>
<organism evidence="8 9">
    <name type="scientific">Phaeoacremonium minimum (strain UCR-PA7)</name>
    <name type="common">Esca disease fungus</name>
    <name type="synonym">Togninia minima</name>
    <dbReference type="NCBI Taxonomy" id="1286976"/>
    <lineage>
        <taxon>Eukaryota</taxon>
        <taxon>Fungi</taxon>
        <taxon>Dikarya</taxon>
        <taxon>Ascomycota</taxon>
        <taxon>Pezizomycotina</taxon>
        <taxon>Sordariomycetes</taxon>
        <taxon>Sordariomycetidae</taxon>
        <taxon>Togniniales</taxon>
        <taxon>Togniniaceae</taxon>
        <taxon>Phaeoacremonium</taxon>
    </lineage>
</organism>
<dbReference type="FunFam" id="1.10.4160.10:FF:000001">
    <property type="entry name" value="Uracil permease, putative"/>
    <property type="match status" value="1"/>
</dbReference>
<evidence type="ECO:0000313" key="8">
    <source>
        <dbReference type="EMBL" id="EOO03181.1"/>
    </source>
</evidence>